<dbReference type="SUPFAM" id="SSF51735">
    <property type="entry name" value="NAD(P)-binding Rossmann-fold domains"/>
    <property type="match status" value="1"/>
</dbReference>
<dbReference type="InParanoid" id="K5W9M6"/>
<dbReference type="SUPFAM" id="SSF50129">
    <property type="entry name" value="GroES-like"/>
    <property type="match status" value="1"/>
</dbReference>
<dbReference type="GO" id="GO:0016491">
    <property type="term" value="F:oxidoreductase activity"/>
    <property type="evidence" value="ECO:0007669"/>
    <property type="project" value="InterPro"/>
</dbReference>
<dbReference type="PANTHER" id="PTHR11695">
    <property type="entry name" value="ALCOHOL DEHYDROGENASE RELATED"/>
    <property type="match status" value="1"/>
</dbReference>
<evidence type="ECO:0000313" key="2">
    <source>
        <dbReference type="EMBL" id="EKM55674.1"/>
    </source>
</evidence>
<evidence type="ECO:0000259" key="1">
    <source>
        <dbReference type="SMART" id="SM00829"/>
    </source>
</evidence>
<dbReference type="InterPro" id="IPR011032">
    <property type="entry name" value="GroES-like_sf"/>
</dbReference>
<proteinExistence type="predicted"/>
<accession>K5W9M6</accession>
<dbReference type="InterPro" id="IPR020843">
    <property type="entry name" value="ER"/>
</dbReference>
<dbReference type="Pfam" id="PF13602">
    <property type="entry name" value="ADH_zinc_N_2"/>
    <property type="match status" value="1"/>
</dbReference>
<dbReference type="Proteomes" id="UP000008370">
    <property type="component" value="Unassembled WGS sequence"/>
</dbReference>
<dbReference type="GeneID" id="18911096"/>
<dbReference type="STRING" id="650164.K5W9M6"/>
<dbReference type="RefSeq" id="XP_007395993.1">
    <property type="nucleotide sequence ID" value="XM_007395931.1"/>
</dbReference>
<keyword evidence="3" id="KW-1185">Reference proteome</keyword>
<dbReference type="InterPro" id="IPR036291">
    <property type="entry name" value="NAD(P)-bd_dom_sf"/>
</dbReference>
<protein>
    <recommendedName>
        <fullName evidence="1">Enoyl reductase (ER) domain-containing protein</fullName>
    </recommendedName>
</protein>
<gene>
    <name evidence="2" type="ORF">PHACADRAFT_195715</name>
</gene>
<dbReference type="PANTHER" id="PTHR11695:SF294">
    <property type="entry name" value="RETICULON-4-INTERACTING PROTEIN 1, MITOCHONDRIAL"/>
    <property type="match status" value="1"/>
</dbReference>
<sequence length="359" mass="38868">MSATKLNDAAIFHRQKAWVVVRRGKPRVALVLDENAAVPSDLAEGEVLIKVQAAALNPVGYKLMGILPNFIAKRPHVAEHDFTGIIADANGTDLATGQAVWGFVPVGLKIGTGQGSLVQYTRVPTSHIVLRSPSLKPSEAAGLGLVGLTACEALVHIGKLEEGQSLFINGGSTAVGIVAIQLAKAIGAKVTVTGSSKREEFLRSLGVDAFVDYTKAPVYEQLERDPPTPKFHLIFDAVGDANVPLYTQSPAYLQPNGLYLAVAPWPTSTLGSIMNFAWLTWEVNRPLWLGGTPRQWRKLPVMTVKKEKLEELARYVDEGKVKPIVDSVFKFEDALAAYDRIMSQRALGKVVVKVDPEVD</sequence>
<feature type="domain" description="Enoyl reductase (ER)" evidence="1">
    <location>
        <begin position="27"/>
        <end position="352"/>
    </location>
</feature>
<dbReference type="Gene3D" id="3.90.180.10">
    <property type="entry name" value="Medium-chain alcohol dehydrogenases, catalytic domain"/>
    <property type="match status" value="1"/>
</dbReference>
<reference evidence="2 3" key="1">
    <citation type="journal article" date="2012" name="BMC Genomics">
        <title>Comparative genomics of the white-rot fungi, Phanerochaete carnosa and P. chrysosporium, to elucidate the genetic basis of the distinct wood types they colonize.</title>
        <authorList>
            <person name="Suzuki H."/>
            <person name="MacDonald J."/>
            <person name="Syed K."/>
            <person name="Salamov A."/>
            <person name="Hori C."/>
            <person name="Aerts A."/>
            <person name="Henrissat B."/>
            <person name="Wiebenga A."/>
            <person name="vanKuyk P.A."/>
            <person name="Barry K."/>
            <person name="Lindquist E."/>
            <person name="LaButti K."/>
            <person name="Lapidus A."/>
            <person name="Lucas S."/>
            <person name="Coutinho P."/>
            <person name="Gong Y."/>
            <person name="Samejima M."/>
            <person name="Mahadevan R."/>
            <person name="Abou-Zaid M."/>
            <person name="de Vries R.P."/>
            <person name="Igarashi K."/>
            <person name="Yadav J.S."/>
            <person name="Grigoriev I.V."/>
            <person name="Master E.R."/>
        </authorList>
    </citation>
    <scope>NUCLEOTIDE SEQUENCE [LARGE SCALE GENOMIC DNA]</scope>
    <source>
        <strain evidence="2 3">HHB-10118-sp</strain>
    </source>
</reference>
<dbReference type="HOGENOM" id="CLU_026673_3_3_1"/>
<dbReference type="EMBL" id="JH930472">
    <property type="protein sequence ID" value="EKM55674.1"/>
    <property type="molecule type" value="Genomic_DNA"/>
</dbReference>
<name>K5W9M6_PHACS</name>
<dbReference type="CDD" id="cd08267">
    <property type="entry name" value="MDR1"/>
    <property type="match status" value="1"/>
</dbReference>
<dbReference type="OrthoDB" id="3509362at2759"/>
<dbReference type="InterPro" id="IPR050700">
    <property type="entry name" value="YIM1/Zinc_Alcohol_DH_Fams"/>
</dbReference>
<dbReference type="InterPro" id="IPR013154">
    <property type="entry name" value="ADH-like_N"/>
</dbReference>
<dbReference type="GO" id="GO:0005739">
    <property type="term" value="C:mitochondrion"/>
    <property type="evidence" value="ECO:0007669"/>
    <property type="project" value="TreeGrafter"/>
</dbReference>
<dbReference type="AlphaFoldDB" id="K5W9M6"/>
<organism evidence="2 3">
    <name type="scientific">Phanerochaete carnosa (strain HHB-10118-sp)</name>
    <name type="common">White-rot fungus</name>
    <name type="synonym">Peniophora carnosa</name>
    <dbReference type="NCBI Taxonomy" id="650164"/>
    <lineage>
        <taxon>Eukaryota</taxon>
        <taxon>Fungi</taxon>
        <taxon>Dikarya</taxon>
        <taxon>Basidiomycota</taxon>
        <taxon>Agaricomycotina</taxon>
        <taxon>Agaricomycetes</taxon>
        <taxon>Polyporales</taxon>
        <taxon>Phanerochaetaceae</taxon>
        <taxon>Phanerochaete</taxon>
    </lineage>
</organism>
<evidence type="ECO:0000313" key="3">
    <source>
        <dbReference type="Proteomes" id="UP000008370"/>
    </source>
</evidence>
<dbReference type="FunCoup" id="K5W9M6">
    <property type="interactions" value="321"/>
</dbReference>
<dbReference type="Pfam" id="PF08240">
    <property type="entry name" value="ADH_N"/>
    <property type="match status" value="1"/>
</dbReference>
<dbReference type="SMART" id="SM00829">
    <property type="entry name" value="PKS_ER"/>
    <property type="match status" value="1"/>
</dbReference>
<dbReference type="Gene3D" id="3.40.50.720">
    <property type="entry name" value="NAD(P)-binding Rossmann-like Domain"/>
    <property type="match status" value="1"/>
</dbReference>
<dbReference type="KEGG" id="pco:PHACADRAFT_195715"/>